<evidence type="ECO:0000313" key="4">
    <source>
        <dbReference type="Proteomes" id="UP000006443"/>
    </source>
</evidence>
<keyword evidence="4" id="KW-1185">Reference proteome</keyword>
<dbReference type="RefSeq" id="WP_008515896.1">
    <property type="nucleotide sequence ID" value="NZ_ACJM01000005.1"/>
</dbReference>
<dbReference type="EMBL" id="ACJM01000005">
    <property type="protein sequence ID" value="EEG77966.1"/>
    <property type="molecule type" value="Genomic_DNA"/>
</dbReference>
<dbReference type="eggNOG" id="ENOG5030URA">
    <property type="taxonomic scope" value="Bacteria"/>
</dbReference>
<comment type="caution">
    <text evidence="3">The sequence shown here is derived from an EMBL/GenBank/DDBJ whole genome shotgun (WGS) entry which is preliminary data.</text>
</comment>
<sequence length="386" mass="43830">MTKKKIIVLFVVALLVISLLIFRTAGPYQPYSSYSPMADGTKAIYLLLEEVGISSAQLLDAVPSDPGLMILIEPGDTLLVNHWHDLAEWVSQGNTIFIAAQHASPLYEQLELDTELVFHEPETHRISTEQDIKHHLLQDVETLTLNWGTRLVQHDKMGFAYGDQRGIFLAEKTLGEGQIIILTQSYLLTNRFISQADNLILFLNVVRNYGQEGVWFNELAHGFSWTDEPTTAFIWPLRFAAAQLALGIALLFFFWGKRFGRPIPLTADHLPEAGEYITSLANIYRQGKAQKLALESFHQAFLDNLAKYLGAGANIPAHKLVQIFSKRPWVNVAELEELLTQCETLKAKTDITEQELFTLARNIDMWQENNLLRRPERRNMNGRQSD</sequence>
<keyword evidence="1" id="KW-0812">Transmembrane</keyword>
<feature type="transmembrane region" description="Helical" evidence="1">
    <location>
        <begin position="233"/>
        <end position="255"/>
    </location>
</feature>
<keyword evidence="1" id="KW-0472">Membrane</keyword>
<keyword evidence="1" id="KW-1133">Transmembrane helix</keyword>
<dbReference type="OrthoDB" id="1900207at2"/>
<dbReference type="AlphaFoldDB" id="C0GFK6"/>
<dbReference type="STRING" id="555088.DealDRAFT_1265"/>
<feature type="domain" description="DUF4350" evidence="2">
    <location>
        <begin position="33"/>
        <end position="204"/>
    </location>
</feature>
<organism evidence="3 4">
    <name type="scientific">Dethiobacter alkaliphilus AHT 1</name>
    <dbReference type="NCBI Taxonomy" id="555088"/>
    <lineage>
        <taxon>Bacteria</taxon>
        <taxon>Bacillati</taxon>
        <taxon>Bacillota</taxon>
        <taxon>Dethiobacteria</taxon>
        <taxon>Dethiobacterales</taxon>
        <taxon>Dethiobacteraceae</taxon>
        <taxon>Dethiobacter</taxon>
    </lineage>
</organism>
<dbReference type="InterPro" id="IPR025646">
    <property type="entry name" value="DUF4350"/>
</dbReference>
<accession>C0GFK6</accession>
<dbReference type="Pfam" id="PF14258">
    <property type="entry name" value="DUF4350"/>
    <property type="match status" value="1"/>
</dbReference>
<proteinExistence type="predicted"/>
<gene>
    <name evidence="3" type="ORF">DealDRAFT_1265</name>
</gene>
<evidence type="ECO:0000313" key="3">
    <source>
        <dbReference type="EMBL" id="EEG77966.1"/>
    </source>
</evidence>
<evidence type="ECO:0000259" key="2">
    <source>
        <dbReference type="Pfam" id="PF14258"/>
    </source>
</evidence>
<reference evidence="3 4" key="1">
    <citation type="submission" date="2009-02" db="EMBL/GenBank/DDBJ databases">
        <title>Sequencing of the draft genome and assembly of Dethiobacter alkaliphilus AHT 1.</title>
        <authorList>
            <consortium name="US DOE Joint Genome Institute (JGI-PGF)"/>
            <person name="Lucas S."/>
            <person name="Copeland A."/>
            <person name="Lapidus A."/>
            <person name="Glavina del Rio T."/>
            <person name="Dalin E."/>
            <person name="Tice H."/>
            <person name="Bruce D."/>
            <person name="Goodwin L."/>
            <person name="Pitluck S."/>
            <person name="Larimer F."/>
            <person name="Land M.L."/>
            <person name="Hauser L."/>
            <person name="Muyzer G."/>
        </authorList>
    </citation>
    <scope>NUCLEOTIDE SEQUENCE [LARGE SCALE GENOMIC DNA]</scope>
    <source>
        <strain evidence="3 4">AHT 1</strain>
    </source>
</reference>
<evidence type="ECO:0000256" key="1">
    <source>
        <dbReference type="SAM" id="Phobius"/>
    </source>
</evidence>
<protein>
    <recommendedName>
        <fullName evidence="2">DUF4350 domain-containing protein</fullName>
    </recommendedName>
</protein>
<name>C0GFK6_DETAL</name>
<dbReference type="Proteomes" id="UP000006443">
    <property type="component" value="Unassembled WGS sequence"/>
</dbReference>